<dbReference type="Pfam" id="PF26148">
    <property type="entry name" value="VPS18_RING_C"/>
    <property type="match status" value="1"/>
</dbReference>
<dbReference type="Proteomes" id="UP001289374">
    <property type="component" value="Unassembled WGS sequence"/>
</dbReference>
<dbReference type="GO" id="GO:0048284">
    <property type="term" value="P:organelle fusion"/>
    <property type="evidence" value="ECO:0007669"/>
    <property type="project" value="TreeGrafter"/>
</dbReference>
<evidence type="ECO:0000256" key="7">
    <source>
        <dbReference type="PROSITE-ProRule" id="PRU01006"/>
    </source>
</evidence>
<keyword evidence="4" id="KW-0862">Zinc</keyword>
<name>A0AAE1WJT5_9LAMI</name>
<reference evidence="11" key="2">
    <citation type="journal article" date="2024" name="Plant">
        <title>Genomic evolution and insights into agronomic trait innovations of Sesamum species.</title>
        <authorList>
            <person name="Miao H."/>
            <person name="Wang L."/>
            <person name="Qu L."/>
            <person name="Liu H."/>
            <person name="Sun Y."/>
            <person name="Le M."/>
            <person name="Wang Q."/>
            <person name="Wei S."/>
            <person name="Zheng Y."/>
            <person name="Lin W."/>
            <person name="Duan Y."/>
            <person name="Cao H."/>
            <person name="Xiong S."/>
            <person name="Wang X."/>
            <person name="Wei L."/>
            <person name="Li C."/>
            <person name="Ma Q."/>
            <person name="Ju M."/>
            <person name="Zhao R."/>
            <person name="Li G."/>
            <person name="Mu C."/>
            <person name="Tian Q."/>
            <person name="Mei H."/>
            <person name="Zhang T."/>
            <person name="Gao T."/>
            <person name="Zhang H."/>
        </authorList>
    </citation>
    <scope>NUCLEOTIDE SEQUENCE</scope>
    <source>
        <strain evidence="11">K16</strain>
    </source>
</reference>
<dbReference type="SUPFAM" id="SSF57850">
    <property type="entry name" value="RING/U-box"/>
    <property type="match status" value="1"/>
</dbReference>
<dbReference type="GO" id="GO:0007033">
    <property type="term" value="P:vacuole organization"/>
    <property type="evidence" value="ECO:0007669"/>
    <property type="project" value="TreeGrafter"/>
</dbReference>
<evidence type="ECO:0000313" key="11">
    <source>
        <dbReference type="EMBL" id="KAK4394720.1"/>
    </source>
</evidence>
<evidence type="ECO:0000256" key="3">
    <source>
        <dbReference type="ARBA" id="ARBA00022771"/>
    </source>
</evidence>
<dbReference type="AlphaFoldDB" id="A0AAE1WJT5"/>
<comment type="caution">
    <text evidence="11">The sequence shown here is derived from an EMBL/GenBank/DDBJ whole genome shotgun (WGS) entry which is preliminary data.</text>
</comment>
<dbReference type="PANTHER" id="PTHR23323">
    <property type="entry name" value="VACUOLAR PROTEIN SORTING-ASSOCIATED PROTEIN"/>
    <property type="match status" value="1"/>
</dbReference>
<keyword evidence="8" id="KW-0175">Coiled coil</keyword>
<dbReference type="InterPro" id="IPR055358">
    <property type="entry name" value="CHCR"/>
</dbReference>
<dbReference type="GO" id="GO:0008270">
    <property type="term" value="F:zinc ion binding"/>
    <property type="evidence" value="ECO:0007669"/>
    <property type="project" value="UniProtKB-KW"/>
</dbReference>
<evidence type="ECO:0000256" key="2">
    <source>
        <dbReference type="ARBA" id="ARBA00022723"/>
    </source>
</evidence>
<dbReference type="PANTHER" id="PTHR23323:SF26">
    <property type="entry name" value="VACUOLAR PROTEIN SORTING-ASSOCIATED PROTEIN 18 HOMOLOG"/>
    <property type="match status" value="1"/>
</dbReference>
<gene>
    <name evidence="11" type="ORF">Sango_1626300</name>
</gene>
<evidence type="ECO:0000256" key="1">
    <source>
        <dbReference type="ARBA" id="ARBA00010454"/>
    </source>
</evidence>
<dbReference type="GO" id="GO:0030674">
    <property type="term" value="F:protein-macromolecule adaptor activity"/>
    <property type="evidence" value="ECO:0007669"/>
    <property type="project" value="TreeGrafter"/>
</dbReference>
<sequence length="874" mass="98925">MMERRRQVFSVDLLERYAAKGRGQITCMAAGNDVIVLGTSKGWVIRHDFGVGDSFDIDLSVGRAGEQSIHRVFVDPGGSHCIATVVGGGASDTFYTHAKWSKPRILTKFKGLIVNAVAWNRQHITEASTREIILGTDNGQLYEVAVEEKEKKEKYIKFLFELNELPEAFTGLQMETTGTNNGTRYYVMAVTPTRLYSFTGVGSLESVFASYAERAVHFMELPVLAVKIRSISLSPRSQGSLRGIYHGGLHFGAQRSSPNGDENFVENKALLNYSILGEGVLVKPSSLAVSEFHFLLLVGNKVKVYAVMHLLGFSMHMTRIPSFRPNMWKVYLDLKEYAAALANCRDALQRDQVYLVQAESAFNAKDFLRAASFYAKINFALSFEEITLKFISIGEQINRLLLEDDAGSDNVSSEYQSIITEFRAFLSDSKDVLDHATTMKLLERRSKESAASSSEPNPVELQYKFAPDLIMLDAYETVESWMTTKDLNPRKLIPAMMRYSSEPHAKNETHEVIKYLEYCVHRLQNEDPGVHNLLLSLYAKQEDESTLLRFLQCKFGKGQPNGPDFFYDPKYALRLCLKEKRMRACVHIYSMMSMHEEAVALALQVDPELAMAEADKVEDDEDLRKKLWLMIAKHVIEQEKGTKGENIRKAIAFLKETDGLLKIEDILPFFPDFALIDDFKEAICSSLEDYNEQIEKLKQEMNDATHGADNIRNDISALAQRYAVIKRDEECGVCRRKILNIADDYRMARTYTSVGSMAPFYVFPCGHSFHANCLIAHVTRCTTEVQAEYILDLQKQLTLLGNEPRKEMNGGLTEEEPITSMTPGISQAFVVLRTNGVRFDSVHVPYHSVVLDDLHRTLYSEARSRHVIYFLAFE</sequence>
<evidence type="ECO:0000256" key="5">
    <source>
        <dbReference type="ARBA" id="ARBA00023136"/>
    </source>
</evidence>
<reference evidence="11" key="1">
    <citation type="submission" date="2020-06" db="EMBL/GenBank/DDBJ databases">
        <authorList>
            <person name="Li T."/>
            <person name="Hu X."/>
            <person name="Zhang T."/>
            <person name="Song X."/>
            <person name="Zhang H."/>
            <person name="Dai N."/>
            <person name="Sheng W."/>
            <person name="Hou X."/>
            <person name="Wei L."/>
        </authorList>
    </citation>
    <scope>NUCLEOTIDE SEQUENCE</scope>
    <source>
        <strain evidence="11">K16</strain>
        <tissue evidence="11">Leaf</tissue>
    </source>
</reference>
<evidence type="ECO:0000259" key="10">
    <source>
        <dbReference type="Pfam" id="PF26148"/>
    </source>
</evidence>
<dbReference type="GO" id="GO:0006886">
    <property type="term" value="P:intracellular protein transport"/>
    <property type="evidence" value="ECO:0007669"/>
    <property type="project" value="UniProtKB-UniRule"/>
</dbReference>
<proteinExistence type="inferred from homology"/>
<comment type="subcellular location">
    <subcellularLocation>
        <location evidence="6">Endomembrane system</location>
        <topology evidence="6">Peripheral membrane protein</topology>
        <orientation evidence="6">Cytoplasmic side</orientation>
    </subcellularLocation>
</comment>
<keyword evidence="5" id="KW-0472">Membrane</keyword>
<evidence type="ECO:0000259" key="9">
    <source>
        <dbReference type="Pfam" id="PF05131"/>
    </source>
</evidence>
<keyword evidence="3" id="KW-0863">Zinc-finger</keyword>
<dbReference type="InterPro" id="IPR058919">
    <property type="entry name" value="Pep3/Vps18_RING_C"/>
</dbReference>
<feature type="domain" description="Pep3/Vps18 RING C-terminal" evidence="10">
    <location>
        <begin position="760"/>
        <end position="798"/>
    </location>
</feature>
<dbReference type="Pfam" id="PF00637">
    <property type="entry name" value="Clathrin"/>
    <property type="match status" value="1"/>
</dbReference>
<evidence type="ECO:0000256" key="8">
    <source>
        <dbReference type="SAM" id="Coils"/>
    </source>
</evidence>
<dbReference type="GO" id="GO:0007032">
    <property type="term" value="P:endosome organization"/>
    <property type="evidence" value="ECO:0007669"/>
    <property type="project" value="TreeGrafter"/>
</dbReference>
<accession>A0AAE1WJT5</accession>
<protein>
    <submittedName>
        <fullName evidence="11">Vacuolar sorting protein 18</fullName>
    </submittedName>
</protein>
<dbReference type="GO" id="GO:0006904">
    <property type="term" value="P:vesicle docking involved in exocytosis"/>
    <property type="evidence" value="ECO:0007669"/>
    <property type="project" value="TreeGrafter"/>
</dbReference>
<dbReference type="Pfam" id="PF05131">
    <property type="entry name" value="Pep3_Vps18"/>
    <property type="match status" value="1"/>
</dbReference>
<keyword evidence="12" id="KW-1185">Reference proteome</keyword>
<dbReference type="GO" id="GO:0030897">
    <property type="term" value="C:HOPS complex"/>
    <property type="evidence" value="ECO:0007669"/>
    <property type="project" value="TreeGrafter"/>
</dbReference>
<evidence type="ECO:0000256" key="6">
    <source>
        <dbReference type="ARBA" id="ARBA00029433"/>
    </source>
</evidence>
<dbReference type="InterPro" id="IPR000547">
    <property type="entry name" value="Clathrin_H-chain/VPS_repeat"/>
</dbReference>
<dbReference type="GO" id="GO:0005768">
    <property type="term" value="C:endosome"/>
    <property type="evidence" value="ECO:0007669"/>
    <property type="project" value="TreeGrafter"/>
</dbReference>
<organism evidence="11 12">
    <name type="scientific">Sesamum angolense</name>
    <dbReference type="NCBI Taxonomy" id="2727404"/>
    <lineage>
        <taxon>Eukaryota</taxon>
        <taxon>Viridiplantae</taxon>
        <taxon>Streptophyta</taxon>
        <taxon>Embryophyta</taxon>
        <taxon>Tracheophyta</taxon>
        <taxon>Spermatophyta</taxon>
        <taxon>Magnoliopsida</taxon>
        <taxon>eudicotyledons</taxon>
        <taxon>Gunneridae</taxon>
        <taxon>Pentapetalae</taxon>
        <taxon>asterids</taxon>
        <taxon>lamiids</taxon>
        <taxon>Lamiales</taxon>
        <taxon>Pedaliaceae</taxon>
        <taxon>Sesamum</taxon>
    </lineage>
</organism>
<feature type="domain" description="Pep3/Vps18 beta-propeller" evidence="9">
    <location>
        <begin position="17"/>
        <end position="305"/>
    </location>
</feature>
<feature type="repeat" description="CHCR" evidence="7">
    <location>
        <begin position="484"/>
        <end position="644"/>
    </location>
</feature>
<dbReference type="InterPro" id="IPR007810">
    <property type="entry name" value="Pep3/Vps18_beta-prop"/>
</dbReference>
<feature type="coiled-coil region" evidence="8">
    <location>
        <begin position="680"/>
        <end position="714"/>
    </location>
</feature>
<comment type="similarity">
    <text evidence="1">Belongs to the VPS18 family.</text>
</comment>
<dbReference type="EMBL" id="JACGWL010000009">
    <property type="protein sequence ID" value="KAK4394720.1"/>
    <property type="molecule type" value="Genomic_DNA"/>
</dbReference>
<dbReference type="PROSITE" id="PS50236">
    <property type="entry name" value="CHCR"/>
    <property type="match status" value="1"/>
</dbReference>
<evidence type="ECO:0000313" key="12">
    <source>
        <dbReference type="Proteomes" id="UP001289374"/>
    </source>
</evidence>
<keyword evidence="2" id="KW-0479">Metal-binding</keyword>
<evidence type="ECO:0000256" key="4">
    <source>
        <dbReference type="ARBA" id="ARBA00022833"/>
    </source>
</evidence>